<keyword evidence="3" id="KW-1185">Reference proteome</keyword>
<evidence type="ECO:0000313" key="3">
    <source>
        <dbReference type="Proteomes" id="UP000545037"/>
    </source>
</evidence>
<keyword evidence="1" id="KW-0472">Membrane</keyword>
<dbReference type="Proteomes" id="UP000545037">
    <property type="component" value="Unassembled WGS sequence"/>
</dbReference>
<sequence length="65" mass="6568">MNDAKKTIDRARRLLDDPVAMPASAAPALGAALLAALAAVMMAGVVIMGPTVEISEPAAPLWPSA</sequence>
<dbReference type="RefSeq" id="WP_183212734.1">
    <property type="nucleotide sequence ID" value="NZ_JACHOR010000002.1"/>
</dbReference>
<feature type="transmembrane region" description="Helical" evidence="1">
    <location>
        <begin position="21"/>
        <end position="47"/>
    </location>
</feature>
<protein>
    <recommendedName>
        <fullName evidence="4">Peptidoglycan-binding protein</fullName>
    </recommendedName>
</protein>
<name>A0A7W9CHK3_9CAUL</name>
<evidence type="ECO:0000256" key="1">
    <source>
        <dbReference type="SAM" id="Phobius"/>
    </source>
</evidence>
<reference evidence="2 3" key="1">
    <citation type="submission" date="2020-08" db="EMBL/GenBank/DDBJ databases">
        <title>Genomic Encyclopedia of Type Strains, Phase IV (KMG-IV): sequencing the most valuable type-strain genomes for metagenomic binning, comparative biology and taxonomic classification.</title>
        <authorList>
            <person name="Goeker M."/>
        </authorList>
    </citation>
    <scope>NUCLEOTIDE SEQUENCE [LARGE SCALE GENOMIC DNA]</scope>
    <source>
        <strain evidence="2 3">DSM 4737</strain>
    </source>
</reference>
<keyword evidence="1" id="KW-0812">Transmembrane</keyword>
<organism evidence="2 3">
    <name type="scientific">Brevundimonas variabilis</name>
    <dbReference type="NCBI Taxonomy" id="74312"/>
    <lineage>
        <taxon>Bacteria</taxon>
        <taxon>Pseudomonadati</taxon>
        <taxon>Pseudomonadota</taxon>
        <taxon>Alphaproteobacteria</taxon>
        <taxon>Caulobacterales</taxon>
        <taxon>Caulobacteraceae</taxon>
        <taxon>Brevundimonas</taxon>
    </lineage>
</organism>
<accession>A0A7W9CHK3</accession>
<comment type="caution">
    <text evidence="2">The sequence shown here is derived from an EMBL/GenBank/DDBJ whole genome shotgun (WGS) entry which is preliminary data.</text>
</comment>
<gene>
    <name evidence="2" type="ORF">GGR13_001362</name>
</gene>
<dbReference type="EMBL" id="JACHOR010000002">
    <property type="protein sequence ID" value="MBB5745778.1"/>
    <property type="molecule type" value="Genomic_DNA"/>
</dbReference>
<evidence type="ECO:0000313" key="2">
    <source>
        <dbReference type="EMBL" id="MBB5745778.1"/>
    </source>
</evidence>
<evidence type="ECO:0008006" key="4">
    <source>
        <dbReference type="Google" id="ProtNLM"/>
    </source>
</evidence>
<dbReference type="AlphaFoldDB" id="A0A7W9CHK3"/>
<keyword evidence="1" id="KW-1133">Transmembrane helix</keyword>
<proteinExistence type="predicted"/>